<evidence type="ECO:0000259" key="8">
    <source>
        <dbReference type="PROSITE" id="PS50142"/>
    </source>
</evidence>
<dbReference type="PANTHER" id="PTHR11207:SF32">
    <property type="entry name" value="LARGE RIBOSOMAL SUBUNIT PROTEIN ML44"/>
    <property type="match status" value="1"/>
</dbReference>
<evidence type="ECO:0000256" key="3">
    <source>
        <dbReference type="ARBA" id="ARBA00022980"/>
    </source>
</evidence>
<keyword evidence="5" id="KW-0687">Ribonucleoprotein</keyword>
<dbReference type="InterPro" id="IPR044444">
    <property type="entry name" value="Ribosomal_mL44_DSRM_metazoa"/>
</dbReference>
<dbReference type="GO" id="GO:0005739">
    <property type="term" value="C:mitochondrion"/>
    <property type="evidence" value="ECO:0007669"/>
    <property type="project" value="TreeGrafter"/>
</dbReference>
<dbReference type="SMART" id="SM00535">
    <property type="entry name" value="RIBOc"/>
    <property type="match status" value="1"/>
</dbReference>
<proteinExistence type="inferred from homology"/>
<protein>
    <recommendedName>
        <fullName evidence="7">Large ribosomal subunit protein mL44</fullName>
    </recommendedName>
</protein>
<dbReference type="PANTHER" id="PTHR11207">
    <property type="entry name" value="RIBONUCLEASE III"/>
    <property type="match status" value="1"/>
</dbReference>
<comment type="subcellular location">
    <subcellularLocation>
        <location evidence="1">Mitochondrion</location>
    </subcellularLocation>
</comment>
<evidence type="ECO:0000313" key="10">
    <source>
        <dbReference type="Proteomes" id="UP001212841"/>
    </source>
</evidence>
<evidence type="ECO:0000256" key="4">
    <source>
        <dbReference type="ARBA" id="ARBA00023128"/>
    </source>
</evidence>
<comment type="similarity">
    <text evidence="6">Belongs to the ribonuclease III family. Mitochondrion-specific ribosomal protein mL44 subfamily.</text>
</comment>
<evidence type="ECO:0000256" key="5">
    <source>
        <dbReference type="ARBA" id="ARBA00023274"/>
    </source>
</evidence>
<dbReference type="Pfam" id="PF14622">
    <property type="entry name" value="Ribonucleas_3_3"/>
    <property type="match status" value="1"/>
</dbReference>
<keyword evidence="4" id="KW-0496">Mitochondrion</keyword>
<dbReference type="PROSITE" id="PS50142">
    <property type="entry name" value="RNASE_3_2"/>
    <property type="match status" value="1"/>
</dbReference>
<dbReference type="GO" id="GO:0004525">
    <property type="term" value="F:ribonuclease III activity"/>
    <property type="evidence" value="ECO:0007669"/>
    <property type="project" value="InterPro"/>
</dbReference>
<keyword evidence="3" id="KW-0689">Ribosomal protein</keyword>
<dbReference type="SUPFAM" id="SSF54768">
    <property type="entry name" value="dsRNA-binding domain-like"/>
    <property type="match status" value="1"/>
</dbReference>
<dbReference type="Pfam" id="PF22892">
    <property type="entry name" value="DSRM_MRPL44"/>
    <property type="match status" value="1"/>
</dbReference>
<name>A0AAD5X2V3_9FUNG</name>
<dbReference type="InterPro" id="IPR000999">
    <property type="entry name" value="RNase_III_dom"/>
</dbReference>
<dbReference type="Proteomes" id="UP001212841">
    <property type="component" value="Unassembled WGS sequence"/>
</dbReference>
<dbReference type="CDD" id="cd00593">
    <property type="entry name" value="RIBOc"/>
    <property type="match status" value="1"/>
</dbReference>
<dbReference type="InterPro" id="IPR036389">
    <property type="entry name" value="RNase_III_sf"/>
</dbReference>
<dbReference type="GO" id="GO:0003723">
    <property type="term" value="F:RNA binding"/>
    <property type="evidence" value="ECO:0007669"/>
    <property type="project" value="UniProtKB-KW"/>
</dbReference>
<sequence length="267" mass="29541">MPSARSPEEEAARLSAFVARSGFHFEDKNTLIQALTHSSHPEKGKETGQFYLLGEKLLSLYAAEYVYARFPRIPATSLKTMVESYTGHKALKDVAATFGVNKVMRWKGAGRDDRTGEGVASARVLQALIGALHQEKGAEAARHFIHAHFLSRRIEPANHFTSDKPGRDLNFLQLSKGHPKPIPRLLAETGRDSNYSMFLVGYYSGLVKISEGHGTSMKMADFRAAMDGLRKHFLEEERDIKLPSDIDMGIREGRIAEGAVEGAVEEA</sequence>
<evidence type="ECO:0000256" key="7">
    <source>
        <dbReference type="ARBA" id="ARBA00035187"/>
    </source>
</evidence>
<reference evidence="9" key="1">
    <citation type="submission" date="2020-05" db="EMBL/GenBank/DDBJ databases">
        <title>Phylogenomic resolution of chytrid fungi.</title>
        <authorList>
            <person name="Stajich J.E."/>
            <person name="Amses K."/>
            <person name="Simmons R."/>
            <person name="Seto K."/>
            <person name="Myers J."/>
            <person name="Bonds A."/>
            <person name="Quandt C.A."/>
            <person name="Barry K."/>
            <person name="Liu P."/>
            <person name="Grigoriev I."/>
            <person name="Longcore J.E."/>
            <person name="James T.Y."/>
        </authorList>
    </citation>
    <scope>NUCLEOTIDE SEQUENCE</scope>
    <source>
        <strain evidence="9">JEL0318</strain>
    </source>
</reference>
<dbReference type="GO" id="GO:0006396">
    <property type="term" value="P:RNA processing"/>
    <property type="evidence" value="ECO:0007669"/>
    <property type="project" value="InterPro"/>
</dbReference>
<dbReference type="AlphaFoldDB" id="A0AAD5X2V3"/>
<dbReference type="Gene3D" id="1.10.1520.10">
    <property type="entry name" value="Ribonuclease III domain"/>
    <property type="match status" value="2"/>
</dbReference>
<keyword evidence="10" id="KW-1185">Reference proteome</keyword>
<gene>
    <name evidence="9" type="ORF">HK097_004137</name>
</gene>
<dbReference type="Gene3D" id="3.30.160.20">
    <property type="match status" value="1"/>
</dbReference>
<evidence type="ECO:0000256" key="1">
    <source>
        <dbReference type="ARBA" id="ARBA00004173"/>
    </source>
</evidence>
<dbReference type="GO" id="GO:0003735">
    <property type="term" value="F:structural constituent of ribosome"/>
    <property type="evidence" value="ECO:0007669"/>
    <property type="project" value="TreeGrafter"/>
</dbReference>
<comment type="caution">
    <text evidence="9">The sequence shown here is derived from an EMBL/GenBank/DDBJ whole genome shotgun (WGS) entry which is preliminary data.</text>
</comment>
<evidence type="ECO:0000256" key="6">
    <source>
        <dbReference type="ARBA" id="ARBA00024034"/>
    </source>
</evidence>
<feature type="domain" description="RNase III" evidence="8">
    <location>
        <begin position="14"/>
        <end position="137"/>
    </location>
</feature>
<dbReference type="EMBL" id="JADGJD010000202">
    <property type="protein sequence ID" value="KAJ3053499.1"/>
    <property type="molecule type" value="Genomic_DNA"/>
</dbReference>
<evidence type="ECO:0000256" key="2">
    <source>
        <dbReference type="ARBA" id="ARBA00022884"/>
    </source>
</evidence>
<organism evidence="9 10">
    <name type="scientific">Rhizophlyctis rosea</name>
    <dbReference type="NCBI Taxonomy" id="64517"/>
    <lineage>
        <taxon>Eukaryota</taxon>
        <taxon>Fungi</taxon>
        <taxon>Fungi incertae sedis</taxon>
        <taxon>Chytridiomycota</taxon>
        <taxon>Chytridiomycota incertae sedis</taxon>
        <taxon>Chytridiomycetes</taxon>
        <taxon>Rhizophlyctidales</taxon>
        <taxon>Rhizophlyctidaceae</taxon>
        <taxon>Rhizophlyctis</taxon>
    </lineage>
</organism>
<accession>A0AAD5X2V3</accession>
<evidence type="ECO:0000313" key="9">
    <source>
        <dbReference type="EMBL" id="KAJ3053499.1"/>
    </source>
</evidence>
<keyword evidence="2" id="KW-0694">RNA-binding</keyword>
<dbReference type="SUPFAM" id="SSF69065">
    <property type="entry name" value="RNase III domain-like"/>
    <property type="match status" value="1"/>
</dbReference>